<evidence type="ECO:0000313" key="2">
    <source>
        <dbReference type="Proteomes" id="UP001189624"/>
    </source>
</evidence>
<accession>A0AA86S8I1</accession>
<keyword evidence="2" id="KW-1185">Reference proteome</keyword>
<gene>
    <name evidence="1" type="ORF">AYBTSS11_LOCUS12572</name>
</gene>
<organism evidence="1 2">
    <name type="scientific">Sphenostylis stenocarpa</name>
    <dbReference type="NCBI Taxonomy" id="92480"/>
    <lineage>
        <taxon>Eukaryota</taxon>
        <taxon>Viridiplantae</taxon>
        <taxon>Streptophyta</taxon>
        <taxon>Embryophyta</taxon>
        <taxon>Tracheophyta</taxon>
        <taxon>Spermatophyta</taxon>
        <taxon>Magnoliopsida</taxon>
        <taxon>eudicotyledons</taxon>
        <taxon>Gunneridae</taxon>
        <taxon>Pentapetalae</taxon>
        <taxon>rosids</taxon>
        <taxon>fabids</taxon>
        <taxon>Fabales</taxon>
        <taxon>Fabaceae</taxon>
        <taxon>Papilionoideae</taxon>
        <taxon>50 kb inversion clade</taxon>
        <taxon>NPAAA clade</taxon>
        <taxon>indigoferoid/millettioid clade</taxon>
        <taxon>Phaseoleae</taxon>
        <taxon>Sphenostylis</taxon>
    </lineage>
</organism>
<dbReference type="Proteomes" id="UP001189624">
    <property type="component" value="Chromosome 4"/>
</dbReference>
<sequence length="150" mass="17424">MIKVDKLQLIELCGVHLNLSFLVPATMKDLCHDVFGVAKEKKDAREVQSNRDALCIKRFFPRFVKIYLMPCQIRGKLRKEVICNWTDSDEDIPLMEQKLASQEEIKEGKESAYNVKLCEKENWKCLSCKDTFSGAYFAKLDKQSLKKWGQ</sequence>
<evidence type="ECO:0000313" key="1">
    <source>
        <dbReference type="EMBL" id="CAJ1947266.1"/>
    </source>
</evidence>
<reference evidence="1" key="1">
    <citation type="submission" date="2023-10" db="EMBL/GenBank/DDBJ databases">
        <authorList>
            <person name="Domelevo Entfellner J.-B."/>
        </authorList>
    </citation>
    <scope>NUCLEOTIDE SEQUENCE</scope>
</reference>
<dbReference type="EMBL" id="OY731401">
    <property type="protein sequence ID" value="CAJ1947266.1"/>
    <property type="molecule type" value="Genomic_DNA"/>
</dbReference>
<proteinExistence type="predicted"/>
<protein>
    <submittedName>
        <fullName evidence="1">Uncharacterized protein</fullName>
    </submittedName>
</protein>
<name>A0AA86S8I1_9FABA</name>
<dbReference type="AlphaFoldDB" id="A0AA86S8I1"/>
<dbReference type="Gramene" id="rna-AYBTSS11_LOCUS12572">
    <property type="protein sequence ID" value="CAJ1947266.1"/>
    <property type="gene ID" value="gene-AYBTSS11_LOCUS12572"/>
</dbReference>